<dbReference type="AlphaFoldDB" id="A0A699W657"/>
<feature type="compositionally biased region" description="Basic and acidic residues" evidence="1">
    <location>
        <begin position="66"/>
        <end position="75"/>
    </location>
</feature>
<gene>
    <name evidence="2" type="ORF">Tci_914148</name>
</gene>
<reference evidence="2" key="1">
    <citation type="journal article" date="2019" name="Sci. Rep.">
        <title>Draft genome of Tanacetum cinerariifolium, the natural source of mosquito coil.</title>
        <authorList>
            <person name="Yamashiro T."/>
            <person name="Shiraishi A."/>
            <person name="Satake H."/>
            <person name="Nakayama K."/>
        </authorList>
    </citation>
    <scope>NUCLEOTIDE SEQUENCE</scope>
</reference>
<protein>
    <submittedName>
        <fullName evidence="2">Uncharacterized protein</fullName>
    </submittedName>
</protein>
<feature type="non-terminal residue" evidence="2">
    <location>
        <position position="149"/>
    </location>
</feature>
<organism evidence="2">
    <name type="scientific">Tanacetum cinerariifolium</name>
    <name type="common">Dalmatian daisy</name>
    <name type="synonym">Chrysanthemum cinerariifolium</name>
    <dbReference type="NCBI Taxonomy" id="118510"/>
    <lineage>
        <taxon>Eukaryota</taxon>
        <taxon>Viridiplantae</taxon>
        <taxon>Streptophyta</taxon>
        <taxon>Embryophyta</taxon>
        <taxon>Tracheophyta</taxon>
        <taxon>Spermatophyta</taxon>
        <taxon>Magnoliopsida</taxon>
        <taxon>eudicotyledons</taxon>
        <taxon>Gunneridae</taxon>
        <taxon>Pentapetalae</taxon>
        <taxon>asterids</taxon>
        <taxon>campanulids</taxon>
        <taxon>Asterales</taxon>
        <taxon>Asteraceae</taxon>
        <taxon>Asteroideae</taxon>
        <taxon>Anthemideae</taxon>
        <taxon>Anthemidinae</taxon>
        <taxon>Tanacetum</taxon>
    </lineage>
</organism>
<feature type="region of interest" description="Disordered" evidence="1">
    <location>
        <begin position="57"/>
        <end position="91"/>
    </location>
</feature>
<evidence type="ECO:0000256" key="1">
    <source>
        <dbReference type="SAM" id="MobiDB-lite"/>
    </source>
</evidence>
<proteinExistence type="predicted"/>
<comment type="caution">
    <text evidence="2">The sequence shown here is derived from an EMBL/GenBank/DDBJ whole genome shotgun (WGS) entry which is preliminary data.</text>
</comment>
<name>A0A699W657_TANCI</name>
<dbReference type="EMBL" id="BKCJ011568148">
    <property type="protein sequence ID" value="GFD42179.1"/>
    <property type="molecule type" value="Genomic_DNA"/>
</dbReference>
<feature type="non-terminal residue" evidence="2">
    <location>
        <position position="1"/>
    </location>
</feature>
<sequence length="149" mass="16186">ARRVSLNSWVCDELFNCRRPRSGSGAFVPAGERCVVPAVRPRAAQAAELQCAVVPDRRPVPFGRTPDPEHGDLRRGAVPAADSDRRTGETRLPAYSLSAAGGTGRGAQRLEHRSRPVRLVADHHFYQCADRRSWPSGAQCSLARSASLC</sequence>
<accession>A0A699W657</accession>
<evidence type="ECO:0000313" key="2">
    <source>
        <dbReference type="EMBL" id="GFD42179.1"/>
    </source>
</evidence>